<keyword evidence="12" id="KW-1185">Reference proteome</keyword>
<dbReference type="GO" id="GO:0046983">
    <property type="term" value="F:protein dimerization activity"/>
    <property type="evidence" value="ECO:0007669"/>
    <property type="project" value="InterPro"/>
</dbReference>
<dbReference type="GO" id="GO:0003680">
    <property type="term" value="F:minor groove of adenine-thymine-rich DNA binding"/>
    <property type="evidence" value="ECO:0007669"/>
    <property type="project" value="TreeGrafter"/>
</dbReference>
<evidence type="ECO:0000256" key="5">
    <source>
        <dbReference type="PIRNR" id="PIRNR002096"/>
    </source>
</evidence>
<feature type="region of interest" description="Disordered" evidence="7">
    <location>
        <begin position="76"/>
        <end position="99"/>
    </location>
</feature>
<keyword evidence="4 5" id="KW-0238">DNA-binding</keyword>
<name>A0A0S2SKV3_9GAMM</name>
<comment type="subcellular location">
    <subcellularLocation>
        <location evidence="1">Cytoplasm</location>
        <location evidence="1">Nucleoid</location>
    </subcellularLocation>
</comment>
<dbReference type="Gene3D" id="1.10.287.1050">
    <property type="entry name" value="H-NS histone-like proteins"/>
    <property type="match status" value="1"/>
</dbReference>
<dbReference type="InterPro" id="IPR037150">
    <property type="entry name" value="H-NS_C_dom_sf"/>
</dbReference>
<dbReference type="GO" id="GO:0001217">
    <property type="term" value="F:DNA-binding transcription repressor activity"/>
    <property type="evidence" value="ECO:0007669"/>
    <property type="project" value="TreeGrafter"/>
</dbReference>
<dbReference type="Proteomes" id="UP000774958">
    <property type="component" value="Unassembled WGS sequence"/>
</dbReference>
<evidence type="ECO:0000256" key="1">
    <source>
        <dbReference type="ARBA" id="ARBA00004453"/>
    </source>
</evidence>
<evidence type="ECO:0000313" key="12">
    <source>
        <dbReference type="Proteomes" id="UP000774958"/>
    </source>
</evidence>
<dbReference type="SUPFAM" id="SSF81273">
    <property type="entry name" value="H-NS histone-like proteins"/>
    <property type="match status" value="2"/>
</dbReference>
<dbReference type="AlphaFoldDB" id="A0A0S2SKV3"/>
<evidence type="ECO:0000256" key="6">
    <source>
        <dbReference type="PIRSR" id="PIRSR002096-1"/>
    </source>
</evidence>
<dbReference type="GO" id="GO:0009295">
    <property type="term" value="C:nucleoid"/>
    <property type="evidence" value="ECO:0007669"/>
    <property type="project" value="UniProtKB-SubCell"/>
</dbReference>
<evidence type="ECO:0000259" key="8">
    <source>
        <dbReference type="SMART" id="SM00528"/>
    </source>
</evidence>
<keyword evidence="3" id="KW-0963">Cytoplasm</keyword>
<feature type="compositionally biased region" description="Basic residues" evidence="7">
    <location>
        <begin position="87"/>
        <end position="97"/>
    </location>
</feature>
<evidence type="ECO:0000256" key="2">
    <source>
        <dbReference type="ARBA" id="ARBA00010610"/>
    </source>
</evidence>
<dbReference type="Proteomes" id="UP000058114">
    <property type="component" value="Chromosome"/>
</dbReference>
<dbReference type="InterPro" id="IPR027454">
    <property type="entry name" value="Histone_HNS_N"/>
</dbReference>
<dbReference type="Gene3D" id="4.10.430.10">
    <property type="entry name" value="Histone-like protein H-NS, C-terminal domain"/>
    <property type="match status" value="1"/>
</dbReference>
<dbReference type="GO" id="GO:0032993">
    <property type="term" value="C:protein-DNA complex"/>
    <property type="evidence" value="ECO:0007669"/>
    <property type="project" value="TreeGrafter"/>
</dbReference>
<dbReference type="InterPro" id="IPR001801">
    <property type="entry name" value="Histone_HNS"/>
</dbReference>
<dbReference type="SMART" id="SM00528">
    <property type="entry name" value="HNS"/>
    <property type="match status" value="1"/>
</dbReference>
<evidence type="ECO:0000313" key="9">
    <source>
        <dbReference type="EMBL" id="ALP42274.1"/>
    </source>
</evidence>
<dbReference type="EMBL" id="CP013067">
    <property type="protein sequence ID" value="ALP42274.1"/>
    <property type="molecule type" value="Genomic_DNA"/>
</dbReference>
<dbReference type="Pfam" id="PF22470">
    <property type="entry name" value="Histone_HNS_N"/>
    <property type="match status" value="1"/>
</dbReference>
<dbReference type="EMBL" id="JAIRBT010000021">
    <property type="protein sequence ID" value="MBZ6067457.1"/>
    <property type="molecule type" value="Genomic_DNA"/>
</dbReference>
<dbReference type="PANTHER" id="PTHR38097:SF2">
    <property type="entry name" value="DNA-BINDING PROTEIN STPA"/>
    <property type="match status" value="1"/>
</dbReference>
<dbReference type="InterPro" id="IPR054180">
    <property type="entry name" value="H-NS-like_N"/>
</dbReference>
<dbReference type="InterPro" id="IPR027444">
    <property type="entry name" value="H-NS_C_dom"/>
</dbReference>
<dbReference type="GO" id="GO:0005829">
    <property type="term" value="C:cytosol"/>
    <property type="evidence" value="ECO:0007669"/>
    <property type="project" value="TreeGrafter"/>
</dbReference>
<dbReference type="GO" id="GO:0003681">
    <property type="term" value="F:bent DNA binding"/>
    <property type="evidence" value="ECO:0007669"/>
    <property type="project" value="TreeGrafter"/>
</dbReference>
<dbReference type="Pfam" id="PF00816">
    <property type="entry name" value="Histone_HNS"/>
    <property type="match status" value="1"/>
</dbReference>
<gene>
    <name evidence="9" type="primary">hns</name>
    <name evidence="10" type="ORF">LA374_14740</name>
    <name evidence="9" type="ORF">WL1483_2855</name>
</gene>
<evidence type="ECO:0000256" key="4">
    <source>
        <dbReference type="ARBA" id="ARBA00023125"/>
    </source>
</evidence>
<protein>
    <recommendedName>
        <fullName evidence="5">DNA-binding protein</fullName>
    </recommendedName>
</protein>
<dbReference type="PANTHER" id="PTHR38097">
    <property type="match status" value="1"/>
</dbReference>
<dbReference type="PIRSF" id="PIRSF002096">
    <property type="entry name" value="HnS"/>
    <property type="match status" value="1"/>
</dbReference>
<comment type="similarity">
    <text evidence="2 5">Belongs to the histone-like protein H-NS family.</text>
</comment>
<dbReference type="RefSeq" id="WP_050665900.1">
    <property type="nucleotide sequence ID" value="NZ_CDDB01000039.1"/>
</dbReference>
<feature type="DNA-binding region" evidence="6">
    <location>
        <begin position="112"/>
        <end position="117"/>
    </location>
</feature>
<dbReference type="GO" id="GO:0030527">
    <property type="term" value="F:structural constituent of chromatin"/>
    <property type="evidence" value="ECO:0007669"/>
    <property type="project" value="InterPro"/>
</dbReference>
<dbReference type="FunFam" id="4.10.430.10:FF:000001">
    <property type="entry name" value="DNA-binding protein"/>
    <property type="match status" value="1"/>
</dbReference>
<dbReference type="PATRIC" id="fig|652.5.peg.1813"/>
<evidence type="ECO:0000313" key="11">
    <source>
        <dbReference type="Proteomes" id="UP000058114"/>
    </source>
</evidence>
<evidence type="ECO:0000256" key="7">
    <source>
        <dbReference type="SAM" id="MobiDB-lite"/>
    </source>
</evidence>
<dbReference type="STRING" id="652.WL1483_2855"/>
<evidence type="ECO:0000256" key="3">
    <source>
        <dbReference type="ARBA" id="ARBA00022490"/>
    </source>
</evidence>
<reference evidence="9 11" key="2">
    <citation type="journal article" date="2016" name="Genome Announc.">
        <title>Complete Genome Sequence of the Highly Virulent Aeromonas schubertii Strain WL1483, Isolated from Diseased Snakehead Fish (Channa argus) in China.</title>
        <authorList>
            <person name="Liu L."/>
            <person name="Li N."/>
            <person name="Zhang D."/>
            <person name="Fu X."/>
            <person name="Shi C."/>
            <person name="Lin Q."/>
            <person name="Hao G."/>
        </authorList>
    </citation>
    <scope>NUCLEOTIDE SEQUENCE [LARGE SCALE GENOMIC DNA]</scope>
    <source>
        <strain evidence="9 11">WL1483</strain>
    </source>
</reference>
<reference evidence="11" key="1">
    <citation type="submission" date="2015-10" db="EMBL/GenBank/DDBJ databases">
        <title>Complete Genome Sequence of Aeromonas schubertii strain WL1483.</title>
        <authorList>
            <person name="Liu L."/>
        </authorList>
    </citation>
    <scope>NUCLEOTIDE SEQUENCE [LARGE SCALE GENOMIC DNA]</scope>
    <source>
        <strain evidence="11">WL1483</strain>
    </source>
</reference>
<reference evidence="10 12" key="3">
    <citation type="submission" date="2021-09" db="EMBL/GenBank/DDBJ databases">
        <title>Aeromonas schubertii isolated from Asian sea bass.</title>
        <authorList>
            <person name="Pinpimai K."/>
        </authorList>
    </citation>
    <scope>NUCLEOTIDE SEQUENCE [LARGE SCALE GENOMIC DNA]</scope>
    <source>
        <strain evidence="10 12">CHULA2021a</strain>
    </source>
</reference>
<accession>A0A0S2SKV3</accession>
<organism evidence="9 11">
    <name type="scientific">Aeromonas schubertii</name>
    <dbReference type="NCBI Taxonomy" id="652"/>
    <lineage>
        <taxon>Bacteria</taxon>
        <taxon>Pseudomonadati</taxon>
        <taxon>Pseudomonadota</taxon>
        <taxon>Gammaproteobacteria</taxon>
        <taxon>Aeromonadales</taxon>
        <taxon>Aeromonadaceae</taxon>
        <taxon>Aeromonas</taxon>
    </lineage>
</organism>
<proteinExistence type="inferred from homology"/>
<dbReference type="OrthoDB" id="6088948at2"/>
<evidence type="ECO:0000313" key="10">
    <source>
        <dbReference type="EMBL" id="MBZ6067457.1"/>
    </source>
</evidence>
<dbReference type="GO" id="GO:0000976">
    <property type="term" value="F:transcription cis-regulatory region binding"/>
    <property type="evidence" value="ECO:0007669"/>
    <property type="project" value="TreeGrafter"/>
</dbReference>
<feature type="domain" description="DNA-binding protein H-NS-like C-terminal" evidence="8">
    <location>
        <begin position="88"/>
        <end position="134"/>
    </location>
</feature>
<sequence length="134" mass="14945">MNEFLKVLLNIRSLRAACREMTMEQLVEGLEKLQSIVDERQQEAAASQAAQAEHQRKLQEFSEMLKEAGIDPTELVGSPVVSESKKKGAKRAPRPAKYRYMDNGVEKTWTGQGRTPAVIAKALEEGKALEDFAI</sequence>
<dbReference type="KEGG" id="asr:WL1483_2855"/>